<dbReference type="InterPro" id="IPR052350">
    <property type="entry name" value="Metallo-dep_Lactonases"/>
</dbReference>
<dbReference type="Pfam" id="PF04909">
    <property type="entry name" value="Amidohydro_2"/>
    <property type="match status" value="1"/>
</dbReference>
<name>A0A5B9VZ67_9BACT</name>
<dbReference type="InterPro" id="IPR032466">
    <property type="entry name" value="Metal_Hydrolase"/>
</dbReference>
<dbReference type="Gene3D" id="3.20.20.140">
    <property type="entry name" value="Metal-dependent hydrolases"/>
    <property type="match status" value="1"/>
</dbReference>
<keyword evidence="4" id="KW-1185">Reference proteome</keyword>
<evidence type="ECO:0000313" key="4">
    <source>
        <dbReference type="Proteomes" id="UP000324233"/>
    </source>
</evidence>
<evidence type="ECO:0000259" key="2">
    <source>
        <dbReference type="Pfam" id="PF04909"/>
    </source>
</evidence>
<keyword evidence="3" id="KW-0378">Hydrolase</keyword>
<proteinExistence type="inferred from homology"/>
<comment type="similarity">
    <text evidence="1">Belongs to the metallo-dependent hydrolases superfamily.</text>
</comment>
<accession>A0A5B9VZ67</accession>
<dbReference type="PANTHER" id="PTHR43569">
    <property type="entry name" value="AMIDOHYDROLASE"/>
    <property type="match status" value="1"/>
</dbReference>
<dbReference type="RefSeq" id="WP_210420486.1">
    <property type="nucleotide sequence ID" value="NZ_CP042997.1"/>
</dbReference>
<dbReference type="InterPro" id="IPR006311">
    <property type="entry name" value="TAT_signal"/>
</dbReference>
<dbReference type="PROSITE" id="PS51318">
    <property type="entry name" value="TAT"/>
    <property type="match status" value="1"/>
</dbReference>
<dbReference type="GO" id="GO:0016787">
    <property type="term" value="F:hydrolase activity"/>
    <property type="evidence" value="ECO:0007669"/>
    <property type="project" value="UniProtKB-KW"/>
</dbReference>
<evidence type="ECO:0000256" key="1">
    <source>
        <dbReference type="ARBA" id="ARBA00038310"/>
    </source>
</evidence>
<feature type="domain" description="Amidohydrolase-related" evidence="2">
    <location>
        <begin position="38"/>
        <end position="315"/>
    </location>
</feature>
<dbReference type="InterPro" id="IPR006680">
    <property type="entry name" value="Amidohydro-rel"/>
</dbReference>
<dbReference type="EMBL" id="CP042997">
    <property type="protein sequence ID" value="QEH33642.1"/>
    <property type="molecule type" value="Genomic_DNA"/>
</dbReference>
<dbReference type="KEGG" id="agv:OJF2_21460"/>
<dbReference type="Proteomes" id="UP000324233">
    <property type="component" value="Chromosome"/>
</dbReference>
<reference evidence="3 4" key="1">
    <citation type="submission" date="2019-08" db="EMBL/GenBank/DDBJ databases">
        <title>Deep-cultivation of Planctomycetes and their phenomic and genomic characterization uncovers novel biology.</title>
        <authorList>
            <person name="Wiegand S."/>
            <person name="Jogler M."/>
            <person name="Boedeker C."/>
            <person name="Pinto D."/>
            <person name="Vollmers J."/>
            <person name="Rivas-Marin E."/>
            <person name="Kohn T."/>
            <person name="Peeters S.H."/>
            <person name="Heuer A."/>
            <person name="Rast P."/>
            <person name="Oberbeckmann S."/>
            <person name="Bunk B."/>
            <person name="Jeske O."/>
            <person name="Meyerdierks A."/>
            <person name="Storesund J.E."/>
            <person name="Kallscheuer N."/>
            <person name="Luecker S."/>
            <person name="Lage O.M."/>
            <person name="Pohl T."/>
            <person name="Merkel B.J."/>
            <person name="Hornburger P."/>
            <person name="Mueller R.-W."/>
            <person name="Bruemmer F."/>
            <person name="Labrenz M."/>
            <person name="Spormann A.M."/>
            <person name="Op den Camp H."/>
            <person name="Overmann J."/>
            <person name="Amann R."/>
            <person name="Jetten M.S.M."/>
            <person name="Mascher T."/>
            <person name="Medema M.H."/>
            <person name="Devos D.P."/>
            <person name="Kaster A.-K."/>
            <person name="Ovreas L."/>
            <person name="Rohde M."/>
            <person name="Galperin M.Y."/>
            <person name="Jogler C."/>
        </authorList>
    </citation>
    <scope>NUCLEOTIDE SEQUENCE [LARGE SCALE GENOMIC DNA]</scope>
    <source>
        <strain evidence="3 4">OJF2</strain>
    </source>
</reference>
<organism evidence="3 4">
    <name type="scientific">Aquisphaera giovannonii</name>
    <dbReference type="NCBI Taxonomy" id="406548"/>
    <lineage>
        <taxon>Bacteria</taxon>
        <taxon>Pseudomonadati</taxon>
        <taxon>Planctomycetota</taxon>
        <taxon>Planctomycetia</taxon>
        <taxon>Isosphaerales</taxon>
        <taxon>Isosphaeraceae</taxon>
        <taxon>Aquisphaera</taxon>
    </lineage>
</organism>
<evidence type="ECO:0000313" key="3">
    <source>
        <dbReference type="EMBL" id="QEH33642.1"/>
    </source>
</evidence>
<gene>
    <name evidence="3" type="ORF">OJF2_21460</name>
</gene>
<dbReference type="AlphaFoldDB" id="A0A5B9VZ67"/>
<dbReference type="PANTHER" id="PTHR43569:SF2">
    <property type="entry name" value="AMIDOHYDROLASE-RELATED DOMAIN-CONTAINING PROTEIN"/>
    <property type="match status" value="1"/>
</dbReference>
<sequence>METMDAMTRREALQVAAASALAVPKISLDEAAPAAAIIDTHVHLWDLKTFRLPWIERGSPLDSSYTPADYAAATAGLGVVKAVYMEVDVEPAQQGLEARTISELCRRGGTPIVAAVISGRPADESFADYIKPLASDTSIKGVRQVLHGGGTPPGYCLAASFVRGIRLLGELGLSFDLCMRADELGDGLKLIEACPGTQFILDHCGNPEVYGADLGPWKKGLAAIAGRPNVACKVSGIVASTKGHDWKPEDLAPIINHVLDCFGPDRVVFGGDWPVCTLGAPLSRWVEALREVVRARIEADRRKLFHDNAVRVYKLDR</sequence>
<protein>
    <submittedName>
        <fullName evidence="3">Amidohydrolase</fullName>
    </submittedName>
</protein>
<dbReference type="SUPFAM" id="SSF51556">
    <property type="entry name" value="Metallo-dependent hydrolases"/>
    <property type="match status" value="1"/>
</dbReference>